<name>A0A1G2KMD7_9BACT</name>
<evidence type="ECO:0000256" key="3">
    <source>
        <dbReference type="ARBA" id="ARBA00022741"/>
    </source>
</evidence>
<evidence type="ECO:0000256" key="1">
    <source>
        <dbReference type="ARBA" id="ARBA00007504"/>
    </source>
</evidence>
<dbReference type="Gene3D" id="3.40.50.300">
    <property type="entry name" value="P-loop containing nucleotide triphosphate hydrolases"/>
    <property type="match status" value="2"/>
</dbReference>
<evidence type="ECO:0000256" key="7">
    <source>
        <dbReference type="ARBA" id="ARBA00022840"/>
    </source>
</evidence>
<keyword evidence="5 15" id="KW-0378">Hydrolase</keyword>
<keyword evidence="7 15" id="KW-0067">ATP-binding</keyword>
<evidence type="ECO:0000256" key="6">
    <source>
        <dbReference type="ARBA" id="ARBA00022806"/>
    </source>
</evidence>
<keyword evidence="9 15" id="KW-0233">DNA recombination</keyword>
<evidence type="ECO:0000313" key="19">
    <source>
        <dbReference type="EMBL" id="OHA00444.1"/>
    </source>
</evidence>
<comment type="catalytic activity">
    <reaction evidence="12 15">
        <text>Couples ATP hydrolysis with the unwinding of duplex DNA by translocating in the 3'-5' direction.</text>
        <dbReference type="EC" id="5.6.2.4"/>
    </reaction>
</comment>
<dbReference type="SMART" id="SM00487">
    <property type="entry name" value="DEXDc"/>
    <property type="match status" value="1"/>
</dbReference>
<evidence type="ECO:0000259" key="17">
    <source>
        <dbReference type="PROSITE" id="PS51192"/>
    </source>
</evidence>
<dbReference type="SUPFAM" id="SSF50249">
    <property type="entry name" value="Nucleic acid-binding proteins"/>
    <property type="match status" value="1"/>
</dbReference>
<comment type="catalytic activity">
    <reaction evidence="14 15">
        <text>ATP + H2O = ADP + phosphate + H(+)</text>
        <dbReference type="Rhea" id="RHEA:13065"/>
        <dbReference type="ChEBI" id="CHEBI:15377"/>
        <dbReference type="ChEBI" id="CHEBI:15378"/>
        <dbReference type="ChEBI" id="CHEBI:30616"/>
        <dbReference type="ChEBI" id="CHEBI:43474"/>
        <dbReference type="ChEBI" id="CHEBI:456216"/>
        <dbReference type="EC" id="5.6.2.4"/>
    </reaction>
</comment>
<evidence type="ECO:0000256" key="5">
    <source>
        <dbReference type="ARBA" id="ARBA00022801"/>
    </source>
</evidence>
<dbReference type="Pfam" id="PF19833">
    <property type="entry name" value="RecG_dom3_C"/>
    <property type="match status" value="1"/>
</dbReference>
<protein>
    <recommendedName>
        <fullName evidence="2 15">ATP-dependent DNA helicase RecG</fullName>
        <ecNumber evidence="13 15">5.6.2.4</ecNumber>
    </recommendedName>
</protein>
<feature type="domain" description="Helicase C-terminal" evidence="18">
    <location>
        <begin position="512"/>
        <end position="665"/>
    </location>
</feature>
<dbReference type="InterPro" id="IPR047112">
    <property type="entry name" value="RecG/Mfd"/>
</dbReference>
<dbReference type="NCBIfam" id="NF008165">
    <property type="entry name" value="PRK10917.1-3"/>
    <property type="match status" value="1"/>
</dbReference>
<organism evidence="19 20">
    <name type="scientific">Candidatus Sungbacteria bacterium RIFCSPHIGHO2_02_FULL_49_12</name>
    <dbReference type="NCBI Taxonomy" id="1802271"/>
    <lineage>
        <taxon>Bacteria</taxon>
        <taxon>Candidatus Sungiibacteriota</taxon>
    </lineage>
</organism>
<keyword evidence="3 15" id="KW-0547">Nucleotide-binding</keyword>
<evidence type="ECO:0000256" key="16">
    <source>
        <dbReference type="SAM" id="MobiDB-lite"/>
    </source>
</evidence>
<dbReference type="PANTHER" id="PTHR47964">
    <property type="entry name" value="ATP-DEPENDENT DNA HELICASE HOMOLOG RECG, CHLOROPLASTIC"/>
    <property type="match status" value="1"/>
</dbReference>
<dbReference type="GO" id="GO:0005524">
    <property type="term" value="F:ATP binding"/>
    <property type="evidence" value="ECO:0007669"/>
    <property type="project" value="UniProtKB-KW"/>
</dbReference>
<evidence type="ECO:0000256" key="15">
    <source>
        <dbReference type="RuleBase" id="RU363016"/>
    </source>
</evidence>
<dbReference type="GO" id="GO:0006310">
    <property type="term" value="P:DNA recombination"/>
    <property type="evidence" value="ECO:0007669"/>
    <property type="project" value="UniProtKB-UniRule"/>
</dbReference>
<dbReference type="PROSITE" id="PS51192">
    <property type="entry name" value="HELICASE_ATP_BIND_1"/>
    <property type="match status" value="1"/>
</dbReference>
<comment type="similarity">
    <text evidence="1 15">Belongs to the helicase family. RecG subfamily.</text>
</comment>
<evidence type="ECO:0000256" key="8">
    <source>
        <dbReference type="ARBA" id="ARBA00023125"/>
    </source>
</evidence>
<comment type="caution">
    <text evidence="19">The sequence shown here is derived from an EMBL/GenBank/DDBJ whole genome shotgun (WGS) entry which is preliminary data.</text>
</comment>
<dbReference type="Proteomes" id="UP000177362">
    <property type="component" value="Unassembled WGS sequence"/>
</dbReference>
<evidence type="ECO:0000256" key="4">
    <source>
        <dbReference type="ARBA" id="ARBA00022763"/>
    </source>
</evidence>
<dbReference type="InterPro" id="IPR004609">
    <property type="entry name" value="ATP-dep_DNA_helicase_RecG"/>
</dbReference>
<dbReference type="CDD" id="cd17992">
    <property type="entry name" value="DEXHc_RecG"/>
    <property type="match status" value="1"/>
</dbReference>
<dbReference type="Pfam" id="PF00270">
    <property type="entry name" value="DEAD"/>
    <property type="match status" value="1"/>
</dbReference>
<proteinExistence type="inferred from homology"/>
<evidence type="ECO:0000256" key="2">
    <source>
        <dbReference type="ARBA" id="ARBA00017846"/>
    </source>
</evidence>
<dbReference type="PROSITE" id="PS51194">
    <property type="entry name" value="HELICASE_CTER"/>
    <property type="match status" value="1"/>
</dbReference>
<feature type="region of interest" description="Disordered" evidence="16">
    <location>
        <begin position="407"/>
        <end position="426"/>
    </location>
</feature>
<gene>
    <name evidence="19" type="ORF">A3C11_02175</name>
</gene>
<evidence type="ECO:0000256" key="10">
    <source>
        <dbReference type="ARBA" id="ARBA00023204"/>
    </source>
</evidence>
<keyword evidence="11" id="KW-0413">Isomerase</keyword>
<reference evidence="19 20" key="1">
    <citation type="journal article" date="2016" name="Nat. Commun.">
        <title>Thousands of microbial genomes shed light on interconnected biogeochemical processes in an aquifer system.</title>
        <authorList>
            <person name="Anantharaman K."/>
            <person name="Brown C.T."/>
            <person name="Hug L.A."/>
            <person name="Sharon I."/>
            <person name="Castelle C.J."/>
            <person name="Probst A.J."/>
            <person name="Thomas B.C."/>
            <person name="Singh A."/>
            <person name="Wilkins M.J."/>
            <person name="Karaoz U."/>
            <person name="Brodie E.L."/>
            <person name="Williams K.H."/>
            <person name="Hubbard S.S."/>
            <person name="Banfield J.F."/>
        </authorList>
    </citation>
    <scope>NUCLEOTIDE SEQUENCE [LARGE SCALE GENOMIC DNA]</scope>
</reference>
<dbReference type="InterPro" id="IPR011545">
    <property type="entry name" value="DEAD/DEAH_box_helicase_dom"/>
</dbReference>
<dbReference type="SUPFAM" id="SSF52540">
    <property type="entry name" value="P-loop containing nucleoside triphosphate hydrolases"/>
    <property type="match status" value="2"/>
</dbReference>
<dbReference type="AlphaFoldDB" id="A0A1G2KMD7"/>
<evidence type="ECO:0000256" key="9">
    <source>
        <dbReference type="ARBA" id="ARBA00023172"/>
    </source>
</evidence>
<dbReference type="InterPro" id="IPR001650">
    <property type="entry name" value="Helicase_C-like"/>
</dbReference>
<dbReference type="InterPro" id="IPR045562">
    <property type="entry name" value="RecG_dom3_C"/>
</dbReference>
<dbReference type="EC" id="5.6.2.4" evidence="13 15"/>
<evidence type="ECO:0000256" key="12">
    <source>
        <dbReference type="ARBA" id="ARBA00034617"/>
    </source>
</evidence>
<dbReference type="STRING" id="1802271.A3C11_02175"/>
<keyword evidence="8" id="KW-0238">DNA-binding</keyword>
<sequence length="726" mass="80831">MQPDDSIKNLKSVTPAILKKFNRLGVHTIRDLLFHFPTRYNDFSNVKLIEDLALGEVATVRGILKKITATHAWRRRLTMAEAIVTDESGTLRAVWFNQPYLAKTFRVGEELSLAGKLTKSKRGNYLANPAYERATQVDDLTHTGGLVPVYPETTGLRSRWIRFLTKQALSCAAKVPDPLPDAMRVRMNLLPLATALPQIHFPETMEEAEEARRRFAFEEIFLIQLRVLRDRQALQEKKAPAIAIDLEKIKKFVAALPFPLTHAQRKAAWEIVNDTAKSIPMNRLLEGDVGSGKTVVAVLAALNVVGAGYQVAYLAPTEILALQHFSTFKSLFSQFDVSIGLLTASQKKLSSPLGESAKVQVAKLAESGEVQIVIGTHAVIQDKIRFKNPGLVIVDEQHRFGVAQRAHLQKRQATSSKRQETRSAEEKMVADSIVAHSSLLTPHFLSMTATPIPRTLALTVYGDLDISLLDQVPSGRKPIMTRVVPADKRAACYGFMRKEVKSGRQIFVICPRIEIAGHEDVEHSPQQILQEDVKTVKAEYETLSKKIFPDLRVRMLHGKMKSAEKEKVMRDFKAGAFDILVSTSVVEVGVDIPNASVMLIEGAEKFGLAQIHQFRGRVGRGFHQSYCFLMTTSPFAAESARLKAVVSAKNGFELAEKDLAIRGPGDFFGSRQSGIPPFAYKSFTDMKIVQSARNEAAELIEKDPQLARHAALKQRLEEFETTVHLE</sequence>
<dbReference type="GO" id="GO:0003677">
    <property type="term" value="F:DNA binding"/>
    <property type="evidence" value="ECO:0007669"/>
    <property type="project" value="UniProtKB-KW"/>
</dbReference>
<evidence type="ECO:0000256" key="13">
    <source>
        <dbReference type="ARBA" id="ARBA00034808"/>
    </source>
</evidence>
<dbReference type="InterPro" id="IPR012340">
    <property type="entry name" value="NA-bd_OB-fold"/>
</dbReference>
<dbReference type="PANTHER" id="PTHR47964:SF1">
    <property type="entry name" value="ATP-DEPENDENT DNA HELICASE HOMOLOG RECG, CHLOROPLASTIC"/>
    <property type="match status" value="1"/>
</dbReference>
<dbReference type="Pfam" id="PF17191">
    <property type="entry name" value="RecG_wedge"/>
    <property type="match status" value="1"/>
</dbReference>
<dbReference type="InterPro" id="IPR014001">
    <property type="entry name" value="Helicase_ATP-bd"/>
</dbReference>
<evidence type="ECO:0000256" key="11">
    <source>
        <dbReference type="ARBA" id="ARBA00023235"/>
    </source>
</evidence>
<keyword evidence="10 15" id="KW-0234">DNA repair</keyword>
<dbReference type="InterPro" id="IPR033454">
    <property type="entry name" value="RecG_wedge"/>
</dbReference>
<dbReference type="NCBIfam" id="TIGR00643">
    <property type="entry name" value="recG"/>
    <property type="match status" value="1"/>
</dbReference>
<accession>A0A1G2KMD7</accession>
<dbReference type="GO" id="GO:0016887">
    <property type="term" value="F:ATP hydrolysis activity"/>
    <property type="evidence" value="ECO:0007669"/>
    <property type="project" value="RHEA"/>
</dbReference>
<keyword evidence="6 15" id="KW-0347">Helicase</keyword>
<dbReference type="GO" id="GO:0043138">
    <property type="term" value="F:3'-5' DNA helicase activity"/>
    <property type="evidence" value="ECO:0007669"/>
    <property type="project" value="UniProtKB-EC"/>
</dbReference>
<evidence type="ECO:0000313" key="20">
    <source>
        <dbReference type="Proteomes" id="UP000177362"/>
    </source>
</evidence>
<dbReference type="GO" id="GO:0006281">
    <property type="term" value="P:DNA repair"/>
    <property type="evidence" value="ECO:0007669"/>
    <property type="project" value="UniProtKB-UniRule"/>
</dbReference>
<dbReference type="InterPro" id="IPR027417">
    <property type="entry name" value="P-loop_NTPase"/>
</dbReference>
<comment type="function">
    <text evidence="15">Plays a critical role in recombination and DNA repair. Helps process Holliday junction intermediates to mature products by catalyzing branch migration. Has replication fork regression activity, unwinds stalled or blocked replication forks to make a HJ that can be resolved. Has a DNA unwinding activity characteristic of a DNA helicase with 3'-5' polarity.</text>
</comment>
<dbReference type="EMBL" id="MHQJ01000046">
    <property type="protein sequence ID" value="OHA00444.1"/>
    <property type="molecule type" value="Genomic_DNA"/>
</dbReference>
<dbReference type="Pfam" id="PF00271">
    <property type="entry name" value="Helicase_C"/>
    <property type="match status" value="1"/>
</dbReference>
<keyword evidence="4 15" id="KW-0227">DNA damage</keyword>
<feature type="domain" description="Helicase ATP-binding" evidence="17">
    <location>
        <begin position="274"/>
        <end position="469"/>
    </location>
</feature>
<dbReference type="CDD" id="cd04488">
    <property type="entry name" value="RecG_wedge_OBF"/>
    <property type="match status" value="1"/>
</dbReference>
<evidence type="ECO:0000259" key="18">
    <source>
        <dbReference type="PROSITE" id="PS51194"/>
    </source>
</evidence>
<dbReference type="Gene3D" id="2.40.50.140">
    <property type="entry name" value="Nucleic acid-binding proteins"/>
    <property type="match status" value="1"/>
</dbReference>
<feature type="compositionally biased region" description="Basic and acidic residues" evidence="16">
    <location>
        <begin position="417"/>
        <end position="426"/>
    </location>
</feature>
<dbReference type="SMART" id="SM00490">
    <property type="entry name" value="HELICc"/>
    <property type="match status" value="1"/>
</dbReference>
<evidence type="ECO:0000256" key="14">
    <source>
        <dbReference type="ARBA" id="ARBA00048988"/>
    </source>
</evidence>